<dbReference type="PROSITE" id="PS50850">
    <property type="entry name" value="MFS"/>
    <property type="match status" value="1"/>
</dbReference>
<evidence type="ECO:0000313" key="9">
    <source>
        <dbReference type="EMBL" id="KAH7124198.1"/>
    </source>
</evidence>
<dbReference type="GO" id="GO:0022857">
    <property type="term" value="F:transmembrane transporter activity"/>
    <property type="evidence" value="ECO:0007669"/>
    <property type="project" value="InterPro"/>
</dbReference>
<name>A0A9P9DRS3_9HYPO</name>
<dbReference type="SUPFAM" id="SSF103473">
    <property type="entry name" value="MFS general substrate transporter"/>
    <property type="match status" value="1"/>
</dbReference>
<feature type="transmembrane region" description="Helical" evidence="7">
    <location>
        <begin position="145"/>
        <end position="166"/>
    </location>
</feature>
<accession>A0A9P9DRS3</accession>
<keyword evidence="4 7" id="KW-1133">Transmembrane helix</keyword>
<evidence type="ECO:0000259" key="8">
    <source>
        <dbReference type="PROSITE" id="PS50850"/>
    </source>
</evidence>
<feature type="transmembrane region" description="Helical" evidence="7">
    <location>
        <begin position="52"/>
        <end position="78"/>
    </location>
</feature>
<dbReference type="Proteomes" id="UP000738349">
    <property type="component" value="Unassembled WGS sequence"/>
</dbReference>
<gene>
    <name evidence="9" type="ORF">EDB81DRAFT_860973</name>
</gene>
<feature type="transmembrane region" description="Helical" evidence="7">
    <location>
        <begin position="90"/>
        <end position="108"/>
    </location>
</feature>
<dbReference type="Pfam" id="PF06609">
    <property type="entry name" value="TRI12"/>
    <property type="match status" value="1"/>
</dbReference>
<feature type="transmembrane region" description="Helical" evidence="7">
    <location>
        <begin position="120"/>
        <end position="139"/>
    </location>
</feature>
<evidence type="ECO:0000256" key="3">
    <source>
        <dbReference type="ARBA" id="ARBA00022692"/>
    </source>
</evidence>
<keyword evidence="5 7" id="KW-0472">Membrane</keyword>
<feature type="domain" description="Major facilitator superfamily (MFS) profile" evidence="8">
    <location>
        <begin position="53"/>
        <end position="204"/>
    </location>
</feature>
<comment type="caution">
    <text evidence="9">The sequence shown here is derived from an EMBL/GenBank/DDBJ whole genome shotgun (WGS) entry which is preliminary data.</text>
</comment>
<proteinExistence type="predicted"/>
<keyword evidence="10" id="KW-1185">Reference proteome</keyword>
<evidence type="ECO:0000256" key="4">
    <source>
        <dbReference type="ARBA" id="ARBA00022989"/>
    </source>
</evidence>
<dbReference type="Gene3D" id="1.20.1250.20">
    <property type="entry name" value="MFS general substrate transporter like domains"/>
    <property type="match status" value="1"/>
</dbReference>
<evidence type="ECO:0000256" key="5">
    <source>
        <dbReference type="ARBA" id="ARBA00023136"/>
    </source>
</evidence>
<evidence type="ECO:0000313" key="10">
    <source>
        <dbReference type="Proteomes" id="UP000738349"/>
    </source>
</evidence>
<dbReference type="AlphaFoldDB" id="A0A9P9DRS3"/>
<evidence type="ECO:0000256" key="7">
    <source>
        <dbReference type="SAM" id="Phobius"/>
    </source>
</evidence>
<protein>
    <recommendedName>
        <fullName evidence="8">Major facilitator superfamily (MFS) profile domain-containing protein</fullName>
    </recommendedName>
</protein>
<dbReference type="InterPro" id="IPR010573">
    <property type="entry name" value="MFS_Str1/Tri12-like"/>
</dbReference>
<feature type="region of interest" description="Disordered" evidence="6">
    <location>
        <begin position="1"/>
        <end position="20"/>
    </location>
</feature>
<keyword evidence="2" id="KW-0813">Transport</keyword>
<dbReference type="PANTHER" id="PTHR23501">
    <property type="entry name" value="MAJOR FACILITATOR SUPERFAMILY"/>
    <property type="match status" value="1"/>
</dbReference>
<dbReference type="EMBL" id="JAGMUV010000022">
    <property type="protein sequence ID" value="KAH7124198.1"/>
    <property type="molecule type" value="Genomic_DNA"/>
</dbReference>
<dbReference type="InterPro" id="IPR036259">
    <property type="entry name" value="MFS_trans_sf"/>
</dbReference>
<dbReference type="GO" id="GO:0005886">
    <property type="term" value="C:plasma membrane"/>
    <property type="evidence" value="ECO:0007669"/>
    <property type="project" value="TreeGrafter"/>
</dbReference>
<sequence>MDSLKLEPWSAEQHKEGETRQVEVAPLDLNDPHGAALTNASGPAEIPSLSTLLAIASLALSFIAPISCGYVLVTGILVPIQTELGGRSDSITWLVGGWSVASSVSFSVAGALRDVFGRRWVIMSGQVVTNIGSIVGATVQTVDTVIAGSILLGFGCGVIFVSYAGISELLPNKWRVESHSTQSTQWIHSWIPLSTPLAKFQWIG</sequence>
<evidence type="ECO:0000256" key="6">
    <source>
        <dbReference type="SAM" id="MobiDB-lite"/>
    </source>
</evidence>
<organism evidence="9 10">
    <name type="scientific">Dactylonectria macrodidyma</name>
    <dbReference type="NCBI Taxonomy" id="307937"/>
    <lineage>
        <taxon>Eukaryota</taxon>
        <taxon>Fungi</taxon>
        <taxon>Dikarya</taxon>
        <taxon>Ascomycota</taxon>
        <taxon>Pezizomycotina</taxon>
        <taxon>Sordariomycetes</taxon>
        <taxon>Hypocreomycetidae</taxon>
        <taxon>Hypocreales</taxon>
        <taxon>Nectriaceae</taxon>
        <taxon>Dactylonectria</taxon>
    </lineage>
</organism>
<dbReference type="InterPro" id="IPR020846">
    <property type="entry name" value="MFS_dom"/>
</dbReference>
<dbReference type="OrthoDB" id="4139357at2759"/>
<dbReference type="PANTHER" id="PTHR23501:SF109">
    <property type="entry name" value="MAJOR FACILITATOR SUPERFAMILY (MFS) PROFILE DOMAIN-CONTAINING PROTEIN-RELATED"/>
    <property type="match status" value="1"/>
</dbReference>
<evidence type="ECO:0000256" key="2">
    <source>
        <dbReference type="ARBA" id="ARBA00022448"/>
    </source>
</evidence>
<evidence type="ECO:0000256" key="1">
    <source>
        <dbReference type="ARBA" id="ARBA00004141"/>
    </source>
</evidence>
<keyword evidence="3 7" id="KW-0812">Transmembrane</keyword>
<comment type="subcellular location">
    <subcellularLocation>
        <location evidence="1">Membrane</location>
        <topology evidence="1">Multi-pass membrane protein</topology>
    </subcellularLocation>
</comment>
<reference evidence="9" key="1">
    <citation type="journal article" date="2021" name="Nat. Commun.">
        <title>Genetic determinants of endophytism in the Arabidopsis root mycobiome.</title>
        <authorList>
            <person name="Mesny F."/>
            <person name="Miyauchi S."/>
            <person name="Thiergart T."/>
            <person name="Pickel B."/>
            <person name="Atanasova L."/>
            <person name="Karlsson M."/>
            <person name="Huettel B."/>
            <person name="Barry K.W."/>
            <person name="Haridas S."/>
            <person name="Chen C."/>
            <person name="Bauer D."/>
            <person name="Andreopoulos W."/>
            <person name="Pangilinan J."/>
            <person name="LaButti K."/>
            <person name="Riley R."/>
            <person name="Lipzen A."/>
            <person name="Clum A."/>
            <person name="Drula E."/>
            <person name="Henrissat B."/>
            <person name="Kohler A."/>
            <person name="Grigoriev I.V."/>
            <person name="Martin F.M."/>
            <person name="Hacquard S."/>
        </authorList>
    </citation>
    <scope>NUCLEOTIDE SEQUENCE</scope>
    <source>
        <strain evidence="9">MPI-CAGE-AT-0147</strain>
    </source>
</reference>